<dbReference type="Gene3D" id="2.30.29.160">
    <property type="entry name" value="Zinc finger FYVE domain-containing protein 21, C-terminal"/>
    <property type="match status" value="1"/>
</dbReference>
<dbReference type="InterPro" id="IPR017455">
    <property type="entry name" value="Znf_FYVE-rel"/>
</dbReference>
<evidence type="ECO:0000256" key="5">
    <source>
        <dbReference type="SAM" id="MobiDB-lite"/>
    </source>
</evidence>
<dbReference type="InterPro" id="IPR011011">
    <property type="entry name" value="Znf_FYVE_PHD"/>
</dbReference>
<dbReference type="SUPFAM" id="SSF57903">
    <property type="entry name" value="FYVE/PHD zinc finger"/>
    <property type="match status" value="1"/>
</dbReference>
<accession>A0A0K8RAG2</accession>
<dbReference type="InterPro" id="IPR038632">
    <property type="entry name" value="ZFYVE21_C_sf"/>
</dbReference>
<dbReference type="InterPro" id="IPR013083">
    <property type="entry name" value="Znf_RING/FYVE/PHD"/>
</dbReference>
<dbReference type="Gene3D" id="3.30.40.10">
    <property type="entry name" value="Zinc/RING finger domain, C3HC4 (zinc finger)"/>
    <property type="match status" value="1"/>
</dbReference>
<evidence type="ECO:0000256" key="3">
    <source>
        <dbReference type="ARBA" id="ARBA00022833"/>
    </source>
</evidence>
<dbReference type="PROSITE" id="PS50178">
    <property type="entry name" value="ZF_FYVE"/>
    <property type="match status" value="1"/>
</dbReference>
<dbReference type="PANTHER" id="PTHR39490:SF8">
    <property type="entry name" value="ZINC FINGER FYVE DOMAIN-CONTAINING PROTEIN 21"/>
    <property type="match status" value="1"/>
</dbReference>
<reference evidence="7" key="1">
    <citation type="submission" date="2012-12" db="EMBL/GenBank/DDBJ databases">
        <title>Identification and characterization of a phenylalanine ammonia-lyase gene family in Isatis indigotica Fort.</title>
        <authorList>
            <person name="Liu Q."/>
            <person name="Chen J."/>
            <person name="Zhou X."/>
            <person name="Di P."/>
            <person name="Xiao Y."/>
            <person name="Xuan H."/>
            <person name="Zhang L."/>
            <person name="Chen W."/>
        </authorList>
    </citation>
    <scope>NUCLEOTIDE SEQUENCE</scope>
    <source>
        <tissue evidence="7">Salivary gland</tissue>
    </source>
</reference>
<dbReference type="InterPro" id="IPR052113">
    <property type="entry name" value="FYVE-type_Zinc_Finger"/>
</dbReference>
<evidence type="ECO:0000256" key="2">
    <source>
        <dbReference type="ARBA" id="ARBA00022771"/>
    </source>
</evidence>
<dbReference type="InterPro" id="IPR000306">
    <property type="entry name" value="Znf_FYVE"/>
</dbReference>
<evidence type="ECO:0000313" key="7">
    <source>
        <dbReference type="EMBL" id="JAA67863.1"/>
    </source>
</evidence>
<name>A0A0K8RAG2_IXORI</name>
<dbReference type="PANTHER" id="PTHR39490">
    <property type="entry name" value="ARRESTIN DOMAIN-CONTAINING PROTEIN D"/>
    <property type="match status" value="1"/>
</dbReference>
<dbReference type="EMBL" id="GADI01005945">
    <property type="protein sequence ID" value="JAA67863.1"/>
    <property type="molecule type" value="mRNA"/>
</dbReference>
<feature type="domain" description="FYVE-type" evidence="6">
    <location>
        <begin position="38"/>
        <end position="78"/>
    </location>
</feature>
<evidence type="ECO:0000256" key="1">
    <source>
        <dbReference type="ARBA" id="ARBA00022723"/>
    </source>
</evidence>
<dbReference type="AlphaFoldDB" id="A0A0K8RAG2"/>
<sequence length="165" mass="18727">MTTAPKKLVKSKSGLRIVSANSDELSPFFLDEPPWTPDRERSDCVRCRCKFDLITRRHHCRRCGRVYCGSCCGRRLPLQRMCFVGPGACVPGLQSGTLRENDFYDRHLKLLLKGARFLVPISPRGRPGLRHCPLLPPLWRPQGDRDGEQPQQGLCGDPTHQHQLV</sequence>
<dbReference type="GO" id="GO:0008270">
    <property type="term" value="F:zinc ion binding"/>
    <property type="evidence" value="ECO:0007669"/>
    <property type="project" value="UniProtKB-KW"/>
</dbReference>
<keyword evidence="1" id="KW-0479">Metal-binding</keyword>
<protein>
    <submittedName>
        <fullName evidence="7">Putative zinc finger fyve domain-containing protein 21</fullName>
    </submittedName>
</protein>
<evidence type="ECO:0000259" key="6">
    <source>
        <dbReference type="PROSITE" id="PS50178"/>
    </source>
</evidence>
<feature type="region of interest" description="Disordered" evidence="5">
    <location>
        <begin position="143"/>
        <end position="165"/>
    </location>
</feature>
<keyword evidence="2 4" id="KW-0863">Zinc-finger</keyword>
<dbReference type="SMART" id="SM00064">
    <property type="entry name" value="FYVE"/>
    <property type="match status" value="1"/>
</dbReference>
<dbReference type="Pfam" id="PF01363">
    <property type="entry name" value="FYVE"/>
    <property type="match status" value="1"/>
</dbReference>
<proteinExistence type="evidence at transcript level"/>
<keyword evidence="3" id="KW-0862">Zinc</keyword>
<evidence type="ECO:0000256" key="4">
    <source>
        <dbReference type="PROSITE-ProRule" id="PRU00091"/>
    </source>
</evidence>
<organism evidence="7">
    <name type="scientific">Ixodes ricinus</name>
    <name type="common">Common tick</name>
    <name type="synonym">Acarus ricinus</name>
    <dbReference type="NCBI Taxonomy" id="34613"/>
    <lineage>
        <taxon>Eukaryota</taxon>
        <taxon>Metazoa</taxon>
        <taxon>Ecdysozoa</taxon>
        <taxon>Arthropoda</taxon>
        <taxon>Chelicerata</taxon>
        <taxon>Arachnida</taxon>
        <taxon>Acari</taxon>
        <taxon>Parasitiformes</taxon>
        <taxon>Ixodida</taxon>
        <taxon>Ixodoidea</taxon>
        <taxon>Ixodidae</taxon>
        <taxon>Ixodinae</taxon>
        <taxon>Ixodes</taxon>
    </lineage>
</organism>